<accession>A0A842JKA0</accession>
<protein>
    <submittedName>
        <fullName evidence="2">DUF3784 domain-containing protein</fullName>
    </submittedName>
</protein>
<name>A0A842JKA0_9ACTN</name>
<reference evidence="2 3" key="1">
    <citation type="submission" date="2020-08" db="EMBL/GenBank/DDBJ databases">
        <authorList>
            <person name="Liu C."/>
            <person name="Sun Q."/>
        </authorList>
    </citation>
    <scope>NUCLEOTIDE SEQUENCE [LARGE SCALE GENOMIC DNA]</scope>
    <source>
        <strain evidence="2 3">N22</strain>
    </source>
</reference>
<feature type="transmembrane region" description="Helical" evidence="1">
    <location>
        <begin position="90"/>
        <end position="112"/>
    </location>
</feature>
<feature type="transmembrane region" description="Helical" evidence="1">
    <location>
        <begin position="6"/>
        <end position="26"/>
    </location>
</feature>
<feature type="transmembrane region" description="Helical" evidence="1">
    <location>
        <begin position="142"/>
        <end position="167"/>
    </location>
</feature>
<evidence type="ECO:0000256" key="1">
    <source>
        <dbReference type="SAM" id="Phobius"/>
    </source>
</evidence>
<dbReference type="RefSeq" id="WP_185905347.1">
    <property type="nucleotide sequence ID" value="NZ_JACMSE010000006.1"/>
</dbReference>
<dbReference type="Proteomes" id="UP000587396">
    <property type="component" value="Unassembled WGS sequence"/>
</dbReference>
<dbReference type="EMBL" id="JACMSE010000006">
    <property type="protein sequence ID" value="MBC2889530.1"/>
    <property type="molecule type" value="Genomic_DNA"/>
</dbReference>
<organism evidence="2 3">
    <name type="scientific">Gordonibacter massiliensis</name>
    <name type="common">ex Traore et al. 2017</name>
    <dbReference type="NCBI Taxonomy" id="1841863"/>
    <lineage>
        <taxon>Bacteria</taxon>
        <taxon>Bacillati</taxon>
        <taxon>Actinomycetota</taxon>
        <taxon>Coriobacteriia</taxon>
        <taxon>Eggerthellales</taxon>
        <taxon>Eggerthellaceae</taxon>
        <taxon>Gordonibacter</taxon>
    </lineage>
</organism>
<dbReference type="AlphaFoldDB" id="A0A842JKA0"/>
<keyword evidence="3" id="KW-1185">Reference proteome</keyword>
<proteinExistence type="predicted"/>
<keyword evidence="1" id="KW-0812">Transmembrane</keyword>
<sequence>MDDMGELIGAIAVSTVLFALFALMAWKFWHGRWLRAIAGNNFVSDEEYDSPFQRALGRRMAVVMACCCVSMILLPASTAASAFAGEAGAAVSSAFVGAAFLLIVGPCVRIVVWSNRQARRQRSEMLAADPSKAEDVKLDRKAGVVLGVILGVYLLVVLGVFVVASLAT</sequence>
<feature type="transmembrane region" description="Helical" evidence="1">
    <location>
        <begin position="61"/>
        <end position="84"/>
    </location>
</feature>
<comment type="caution">
    <text evidence="2">The sequence shown here is derived from an EMBL/GenBank/DDBJ whole genome shotgun (WGS) entry which is preliminary data.</text>
</comment>
<evidence type="ECO:0000313" key="2">
    <source>
        <dbReference type="EMBL" id="MBC2889530.1"/>
    </source>
</evidence>
<keyword evidence="1" id="KW-0472">Membrane</keyword>
<evidence type="ECO:0000313" key="3">
    <source>
        <dbReference type="Proteomes" id="UP000587396"/>
    </source>
</evidence>
<gene>
    <name evidence="2" type="ORF">H7313_09250</name>
</gene>
<keyword evidence="1" id="KW-1133">Transmembrane helix</keyword>